<dbReference type="EMBL" id="LGRX02034068">
    <property type="protein sequence ID" value="KAK3238937.1"/>
    <property type="molecule type" value="Genomic_DNA"/>
</dbReference>
<evidence type="ECO:0008006" key="4">
    <source>
        <dbReference type="Google" id="ProtNLM"/>
    </source>
</evidence>
<feature type="region of interest" description="Disordered" evidence="1">
    <location>
        <begin position="296"/>
        <end position="338"/>
    </location>
</feature>
<accession>A0AAE0BLZ9</accession>
<dbReference type="AlphaFoldDB" id="A0AAE0BLZ9"/>
<protein>
    <recommendedName>
        <fullName evidence="4">SAP domain-containing protein</fullName>
    </recommendedName>
</protein>
<feature type="region of interest" description="Disordered" evidence="1">
    <location>
        <begin position="125"/>
        <end position="160"/>
    </location>
</feature>
<dbReference type="Proteomes" id="UP001190700">
    <property type="component" value="Unassembled WGS sequence"/>
</dbReference>
<reference evidence="2 3" key="1">
    <citation type="journal article" date="2015" name="Genome Biol. Evol.">
        <title>Comparative Genomics of a Bacterivorous Green Alga Reveals Evolutionary Causalities and Consequences of Phago-Mixotrophic Mode of Nutrition.</title>
        <authorList>
            <person name="Burns J.A."/>
            <person name="Paasch A."/>
            <person name="Narechania A."/>
            <person name="Kim E."/>
        </authorList>
    </citation>
    <scope>NUCLEOTIDE SEQUENCE [LARGE SCALE GENOMIC DNA]</scope>
    <source>
        <strain evidence="2 3">PLY_AMNH</strain>
    </source>
</reference>
<evidence type="ECO:0000313" key="2">
    <source>
        <dbReference type="EMBL" id="KAK3238937.1"/>
    </source>
</evidence>
<feature type="compositionally biased region" description="Low complexity" evidence="1">
    <location>
        <begin position="312"/>
        <end position="326"/>
    </location>
</feature>
<evidence type="ECO:0000313" key="3">
    <source>
        <dbReference type="Proteomes" id="UP001190700"/>
    </source>
</evidence>
<feature type="compositionally biased region" description="Low complexity" evidence="1">
    <location>
        <begin position="140"/>
        <end position="157"/>
    </location>
</feature>
<name>A0AAE0BLZ9_9CHLO</name>
<organism evidence="2 3">
    <name type="scientific">Cymbomonas tetramitiformis</name>
    <dbReference type="NCBI Taxonomy" id="36881"/>
    <lineage>
        <taxon>Eukaryota</taxon>
        <taxon>Viridiplantae</taxon>
        <taxon>Chlorophyta</taxon>
        <taxon>Pyramimonadophyceae</taxon>
        <taxon>Pyramimonadales</taxon>
        <taxon>Pyramimonadaceae</taxon>
        <taxon>Cymbomonas</taxon>
    </lineage>
</organism>
<feature type="compositionally biased region" description="Polar residues" evidence="1">
    <location>
        <begin position="302"/>
        <end position="311"/>
    </location>
</feature>
<evidence type="ECO:0000256" key="1">
    <source>
        <dbReference type="SAM" id="MobiDB-lite"/>
    </source>
</evidence>
<comment type="caution">
    <text evidence="2">The sequence shown here is derived from an EMBL/GenBank/DDBJ whole genome shotgun (WGS) entry which is preliminary data.</text>
</comment>
<proteinExistence type="predicted"/>
<sequence>MEGSDTIGDPPLVPEGPFLADIHAEPEDFLDQVMASEQDPFQDVDASEELVQGVFEEVSETTTVGSDLTSPLAKDKDTLVVTPEVRVHVGELSVTTPLAQQPNTDFSDPSPPIVSMASLDDIQVHPPSGAVGPNNNTALSAEAPSETAPTTTPTQPTKPVDELAVGSAMPCASATAPLPSSTPPDTPQVVACYVCKTVAGPLPTTVPLNTGGDCCLSWHHICCTQHRCPRCHPESSITEWPAEKRPPPVPPELVTDVTALAALNTDQLLAQCVLRKVGKSGTKGVLRARLEKAIEKAKKSTDASTVTSIRQPPNTTAPKAPAAPRSTSKKKAESTTLESPWVELSLAQAAAARWVRPSYTAGL</sequence>
<gene>
    <name evidence="2" type="ORF">CYMTET_51094</name>
</gene>
<keyword evidence="3" id="KW-1185">Reference proteome</keyword>